<protein>
    <submittedName>
        <fullName evidence="7">Cytochrome P450</fullName>
    </submittedName>
</protein>
<evidence type="ECO:0000256" key="3">
    <source>
        <dbReference type="ARBA" id="ARBA00022723"/>
    </source>
</evidence>
<evidence type="ECO:0000256" key="4">
    <source>
        <dbReference type="ARBA" id="ARBA00023002"/>
    </source>
</evidence>
<sequence>MSVADQRVSLYSDEFAADPDRAYREMRSRYGSLVPVELAPGVPATLVVGYRTALRILNDPEHFPADPRTWQQGVPADSPVLPVLQWRPAPPRSAGAEHERYRVATVSALDGVNLHALNGIVERSAVQLINTFCGTGTADLVADYAAPLAFEVVNALLGCPPQISQKAAAATAAIFDGVDAQEANRMFDEALLELVRLKHTEPGDDVTTRLLHDPARFDDYEMLHQALALYGVGMGPLQGLIINALRLILTEEKFGDSVLGGVHSTRDALDEVLFTDPPLPNASVTYPRHPVLIDDTWLPAHQPVVISLVACNNDPEIGGGYQAGSRAHLAWGVGPHACPAKSLAYMTAQSAVDQLLDALPELQLAVAPDALVWRPGALHRTLAELPVTFPASPPLNLP</sequence>
<dbReference type="InterPro" id="IPR002397">
    <property type="entry name" value="Cyt_P450_B"/>
</dbReference>
<evidence type="ECO:0000256" key="6">
    <source>
        <dbReference type="ARBA" id="ARBA00023033"/>
    </source>
</evidence>
<dbReference type="GO" id="GO:0016705">
    <property type="term" value="F:oxidoreductase activity, acting on paired donors, with incorporation or reduction of molecular oxygen"/>
    <property type="evidence" value="ECO:0007669"/>
    <property type="project" value="InterPro"/>
</dbReference>
<keyword evidence="4" id="KW-0560">Oxidoreductase</keyword>
<dbReference type="AlphaFoldDB" id="A0A846Y3I4"/>
<keyword evidence="6" id="KW-0503">Monooxygenase</keyword>
<dbReference type="EMBL" id="JAAXOP010000010">
    <property type="protein sequence ID" value="NKY52251.1"/>
    <property type="molecule type" value="Genomic_DNA"/>
</dbReference>
<reference evidence="7 8" key="1">
    <citation type="submission" date="2020-04" db="EMBL/GenBank/DDBJ databases">
        <title>MicrobeNet Type strains.</title>
        <authorList>
            <person name="Nicholson A.C."/>
        </authorList>
    </citation>
    <scope>NUCLEOTIDE SEQUENCE [LARGE SCALE GENOMIC DNA]</scope>
    <source>
        <strain evidence="7 8">JCM 12354</strain>
    </source>
</reference>
<dbReference type="GO" id="GO:0004497">
    <property type="term" value="F:monooxygenase activity"/>
    <property type="evidence" value="ECO:0007669"/>
    <property type="project" value="UniProtKB-KW"/>
</dbReference>
<dbReference type="Gene3D" id="1.10.630.10">
    <property type="entry name" value="Cytochrome P450"/>
    <property type="match status" value="1"/>
</dbReference>
<proteinExistence type="inferred from homology"/>
<dbReference type="InterPro" id="IPR017972">
    <property type="entry name" value="Cyt_P450_CS"/>
</dbReference>
<comment type="caution">
    <text evidence="7">The sequence shown here is derived from an EMBL/GenBank/DDBJ whole genome shotgun (WGS) entry which is preliminary data.</text>
</comment>
<evidence type="ECO:0000313" key="8">
    <source>
        <dbReference type="Proteomes" id="UP000565711"/>
    </source>
</evidence>
<dbReference type="Proteomes" id="UP000565711">
    <property type="component" value="Unassembled WGS sequence"/>
</dbReference>
<dbReference type="GO" id="GO:0005506">
    <property type="term" value="F:iron ion binding"/>
    <property type="evidence" value="ECO:0007669"/>
    <property type="project" value="InterPro"/>
</dbReference>
<keyword evidence="5" id="KW-0408">Iron</keyword>
<name>A0A846Y3I4_9NOCA</name>
<accession>A0A846Y3I4</accession>
<dbReference type="PANTHER" id="PTHR46696:SF1">
    <property type="entry name" value="CYTOCHROME P450 YJIB-RELATED"/>
    <property type="match status" value="1"/>
</dbReference>
<keyword evidence="2" id="KW-0349">Heme</keyword>
<dbReference type="InterPro" id="IPR036396">
    <property type="entry name" value="Cyt_P450_sf"/>
</dbReference>
<organism evidence="7 8">
    <name type="scientific">Nocardia vermiculata</name>
    <dbReference type="NCBI Taxonomy" id="257274"/>
    <lineage>
        <taxon>Bacteria</taxon>
        <taxon>Bacillati</taxon>
        <taxon>Actinomycetota</taxon>
        <taxon>Actinomycetes</taxon>
        <taxon>Mycobacteriales</taxon>
        <taxon>Nocardiaceae</taxon>
        <taxon>Nocardia</taxon>
    </lineage>
</organism>
<dbReference type="GO" id="GO:0020037">
    <property type="term" value="F:heme binding"/>
    <property type="evidence" value="ECO:0007669"/>
    <property type="project" value="InterPro"/>
</dbReference>
<evidence type="ECO:0000313" key="7">
    <source>
        <dbReference type="EMBL" id="NKY52251.1"/>
    </source>
</evidence>
<gene>
    <name evidence="7" type="ORF">HGA08_18720</name>
</gene>
<dbReference type="PROSITE" id="PS00086">
    <property type="entry name" value="CYTOCHROME_P450"/>
    <property type="match status" value="1"/>
</dbReference>
<evidence type="ECO:0000256" key="5">
    <source>
        <dbReference type="ARBA" id="ARBA00023004"/>
    </source>
</evidence>
<comment type="similarity">
    <text evidence="1">Belongs to the cytochrome P450 family.</text>
</comment>
<keyword evidence="8" id="KW-1185">Reference proteome</keyword>
<dbReference type="PRINTS" id="PR00359">
    <property type="entry name" value="BP450"/>
</dbReference>
<evidence type="ECO:0000256" key="2">
    <source>
        <dbReference type="ARBA" id="ARBA00022617"/>
    </source>
</evidence>
<keyword evidence="3" id="KW-0479">Metal-binding</keyword>
<evidence type="ECO:0000256" key="1">
    <source>
        <dbReference type="ARBA" id="ARBA00010617"/>
    </source>
</evidence>
<dbReference type="PANTHER" id="PTHR46696">
    <property type="entry name" value="P450, PUTATIVE (EUROFUNG)-RELATED"/>
    <property type="match status" value="1"/>
</dbReference>
<dbReference type="SUPFAM" id="SSF48264">
    <property type="entry name" value="Cytochrome P450"/>
    <property type="match status" value="1"/>
</dbReference>